<accession>A0A8H7QJF5</accession>
<name>A0A8H7QJF5_9FUNG</name>
<keyword evidence="2" id="KW-1185">Reference proteome</keyword>
<dbReference type="Proteomes" id="UP000603453">
    <property type="component" value="Unassembled WGS sequence"/>
</dbReference>
<sequence length="248" mass="28137">MFIGELTDAYVTAAPQFRVTARNVTLESKCADSGVKVKQFVSHPALMFYFIRYCDVNSKHYFTGSLNISAFTFDDSNRAFSNVRININNVKPLPMVDDEGNVLPIKAKRMKISDFPDKPPKLTYAVYRYVWENINDPTIVVGKSDKTAERNVEAFAVSFHDMHEYLVERGIIPQNCNPISINEVISRPRTNATGRPVPRTMSTVYSYNTNVRKTIWDAPCLSLENLMNEKLPFSPNIFIKTSTAAMET</sequence>
<reference evidence="1" key="1">
    <citation type="submission" date="2020-12" db="EMBL/GenBank/DDBJ databases">
        <title>Metabolic potential, ecology and presence of endohyphal bacteria is reflected in genomic diversity of Mucoromycotina.</title>
        <authorList>
            <person name="Muszewska A."/>
            <person name="Okrasinska A."/>
            <person name="Steczkiewicz K."/>
            <person name="Drgas O."/>
            <person name="Orlowska M."/>
            <person name="Perlinska-Lenart U."/>
            <person name="Aleksandrzak-Piekarczyk T."/>
            <person name="Szatraj K."/>
            <person name="Zielenkiewicz U."/>
            <person name="Pilsyk S."/>
            <person name="Malc E."/>
            <person name="Mieczkowski P."/>
            <person name="Kruszewska J.S."/>
            <person name="Biernat P."/>
            <person name="Pawlowska J."/>
        </authorList>
    </citation>
    <scope>NUCLEOTIDE SEQUENCE</scope>
    <source>
        <strain evidence="1">WA0000017839</strain>
    </source>
</reference>
<evidence type="ECO:0000313" key="2">
    <source>
        <dbReference type="Proteomes" id="UP000603453"/>
    </source>
</evidence>
<proteinExistence type="predicted"/>
<dbReference type="AlphaFoldDB" id="A0A8H7QJF5"/>
<dbReference type="EMBL" id="JAEPRD010000272">
    <property type="protein sequence ID" value="KAG2192718.1"/>
    <property type="molecule type" value="Genomic_DNA"/>
</dbReference>
<dbReference type="OrthoDB" id="2224005at2759"/>
<gene>
    <name evidence="1" type="ORF">INT47_012055</name>
</gene>
<comment type="caution">
    <text evidence="1">The sequence shown here is derived from an EMBL/GenBank/DDBJ whole genome shotgun (WGS) entry which is preliminary data.</text>
</comment>
<evidence type="ECO:0000313" key="1">
    <source>
        <dbReference type="EMBL" id="KAG2192718.1"/>
    </source>
</evidence>
<organism evidence="1 2">
    <name type="scientific">Mucor saturninus</name>
    <dbReference type="NCBI Taxonomy" id="64648"/>
    <lineage>
        <taxon>Eukaryota</taxon>
        <taxon>Fungi</taxon>
        <taxon>Fungi incertae sedis</taxon>
        <taxon>Mucoromycota</taxon>
        <taxon>Mucoromycotina</taxon>
        <taxon>Mucoromycetes</taxon>
        <taxon>Mucorales</taxon>
        <taxon>Mucorineae</taxon>
        <taxon>Mucoraceae</taxon>
        <taxon>Mucor</taxon>
    </lineage>
</organism>
<protein>
    <submittedName>
        <fullName evidence="1">Uncharacterized protein</fullName>
    </submittedName>
</protein>